<evidence type="ECO:0000256" key="1">
    <source>
        <dbReference type="ARBA" id="ARBA00022598"/>
    </source>
</evidence>
<dbReference type="AlphaFoldDB" id="A0A0S8G1S4"/>
<feature type="non-terminal residue" evidence="4">
    <location>
        <position position="80"/>
    </location>
</feature>
<name>A0A0S8G1S4_UNCT6</name>
<keyword evidence="3" id="KW-0067">ATP-binding</keyword>
<evidence type="ECO:0008006" key="6">
    <source>
        <dbReference type="Google" id="ProtNLM"/>
    </source>
</evidence>
<evidence type="ECO:0000256" key="3">
    <source>
        <dbReference type="ARBA" id="ARBA00022840"/>
    </source>
</evidence>
<reference evidence="4 5" key="1">
    <citation type="journal article" date="2015" name="Microbiome">
        <title>Genomic resolution of linkages in carbon, nitrogen, and sulfur cycling among widespread estuary sediment bacteria.</title>
        <authorList>
            <person name="Baker B.J."/>
            <person name="Lazar C.S."/>
            <person name="Teske A.P."/>
            <person name="Dick G.J."/>
        </authorList>
    </citation>
    <scope>NUCLEOTIDE SEQUENCE [LARGE SCALE GENOMIC DNA]</scope>
    <source>
        <strain evidence="4">SM23_40</strain>
    </source>
</reference>
<evidence type="ECO:0000256" key="2">
    <source>
        <dbReference type="ARBA" id="ARBA00022741"/>
    </source>
</evidence>
<dbReference type="InterPro" id="IPR018109">
    <property type="entry name" value="Folylpolyglutamate_synth_CS"/>
</dbReference>
<proteinExistence type="predicted"/>
<evidence type="ECO:0000313" key="5">
    <source>
        <dbReference type="Proteomes" id="UP000051717"/>
    </source>
</evidence>
<dbReference type="SUPFAM" id="SSF53623">
    <property type="entry name" value="MurD-like peptide ligases, catalytic domain"/>
    <property type="match status" value="1"/>
</dbReference>
<dbReference type="Gene3D" id="3.40.1190.10">
    <property type="entry name" value="Mur-like, catalytic domain"/>
    <property type="match status" value="1"/>
</dbReference>
<comment type="caution">
    <text evidence="4">The sequence shown here is derived from an EMBL/GenBank/DDBJ whole genome shotgun (WGS) entry which is preliminary data.</text>
</comment>
<keyword evidence="1" id="KW-0436">Ligase</keyword>
<organism evidence="4 5">
    <name type="scientific">candidate division TA06 bacterium SM23_40</name>
    <dbReference type="NCBI Taxonomy" id="1703774"/>
    <lineage>
        <taxon>Bacteria</taxon>
        <taxon>Bacteria division TA06</taxon>
    </lineage>
</organism>
<dbReference type="EMBL" id="LJUI01000156">
    <property type="protein sequence ID" value="KPK66967.1"/>
    <property type="molecule type" value="Genomic_DNA"/>
</dbReference>
<accession>A0A0S8G1S4</accession>
<dbReference type="GO" id="GO:0005524">
    <property type="term" value="F:ATP binding"/>
    <property type="evidence" value="ECO:0007669"/>
    <property type="project" value="UniProtKB-KW"/>
</dbReference>
<evidence type="ECO:0000313" key="4">
    <source>
        <dbReference type="EMBL" id="KPK66967.1"/>
    </source>
</evidence>
<dbReference type="Proteomes" id="UP000051717">
    <property type="component" value="Unassembled WGS sequence"/>
</dbReference>
<dbReference type="InterPro" id="IPR036565">
    <property type="entry name" value="Mur-like_cat_sf"/>
</dbReference>
<keyword evidence="2" id="KW-0547">Nucleotide-binding</keyword>
<dbReference type="PROSITE" id="PS01011">
    <property type="entry name" value="FOLYLPOLYGLU_SYNT_1"/>
    <property type="match status" value="1"/>
</dbReference>
<gene>
    <name evidence="4" type="ORF">AMJ82_11535</name>
</gene>
<protein>
    <recommendedName>
        <fullName evidence="6">Bifunctional folylpolyglutamate synthase/dihydrofolate synthase</fullName>
    </recommendedName>
</protein>
<sequence>MTFEQAQHLLYSLIDYEKKTVALYYGPPAYDLEAFRAFLHELGDPHDHVPFPILVSGTKGKGSTAAMLSSVLREAGHRVG</sequence>
<dbReference type="GO" id="GO:0004326">
    <property type="term" value="F:tetrahydrofolylpolyglutamate synthase activity"/>
    <property type="evidence" value="ECO:0007669"/>
    <property type="project" value="InterPro"/>
</dbReference>